<keyword evidence="3" id="KW-1185">Reference proteome</keyword>
<name>A0ABV7GXP8_9BURK</name>
<proteinExistence type="predicted"/>
<comment type="caution">
    <text evidence="2">The sequence shown here is derived from an EMBL/GenBank/DDBJ whole genome shotgun (WGS) entry which is preliminary data.</text>
</comment>
<feature type="chain" id="PRO_5046162711" evidence="1">
    <location>
        <begin position="27"/>
        <end position="221"/>
    </location>
</feature>
<dbReference type="Proteomes" id="UP001595556">
    <property type="component" value="Unassembled WGS sequence"/>
</dbReference>
<feature type="signal peptide" evidence="1">
    <location>
        <begin position="1"/>
        <end position="26"/>
    </location>
</feature>
<reference evidence="3" key="1">
    <citation type="journal article" date="2019" name="Int. J. Syst. Evol. Microbiol.">
        <title>The Global Catalogue of Microorganisms (GCM) 10K type strain sequencing project: providing services to taxonomists for standard genome sequencing and annotation.</title>
        <authorList>
            <consortium name="The Broad Institute Genomics Platform"/>
            <consortium name="The Broad Institute Genome Sequencing Center for Infectious Disease"/>
            <person name="Wu L."/>
            <person name="Ma J."/>
        </authorList>
    </citation>
    <scope>NUCLEOTIDE SEQUENCE [LARGE SCALE GENOMIC DNA]</scope>
    <source>
        <strain evidence="3">KCTC 52168</strain>
    </source>
</reference>
<protein>
    <submittedName>
        <fullName evidence="2">Uncharacterized protein</fullName>
    </submittedName>
</protein>
<evidence type="ECO:0000313" key="2">
    <source>
        <dbReference type="EMBL" id="MFC3146295.1"/>
    </source>
</evidence>
<evidence type="ECO:0000256" key="1">
    <source>
        <dbReference type="SAM" id="SignalP"/>
    </source>
</evidence>
<evidence type="ECO:0000313" key="3">
    <source>
        <dbReference type="Proteomes" id="UP001595556"/>
    </source>
</evidence>
<feature type="non-terminal residue" evidence="2">
    <location>
        <position position="221"/>
    </location>
</feature>
<dbReference type="EMBL" id="JBHRTI010000003">
    <property type="protein sequence ID" value="MFC3146295.1"/>
    <property type="molecule type" value="Genomic_DNA"/>
</dbReference>
<accession>A0ABV7GXP8</accession>
<sequence length="221" mass="22193">MRHSTFRSLAAALAGGVLLAATGVSAQTLTSLRLEPGSATVGQEIRITAQLETADKGGGINCGLRIVYGDGKSVDLRISKESDIPAVVRYTFTRPGTFTVSAEPKIVGITLPCSGKTQKQVISVSEAKPAAAAGTYGAAAGVAAAGAAAKGAAAPAPAAPAPAVSLPDATTCPWGWNLNRASINPRTGAFVCNGTPDSVAPTEKLTCAAPLVYFEQLTGAN</sequence>
<dbReference type="RefSeq" id="WP_377300574.1">
    <property type="nucleotide sequence ID" value="NZ_JBHRTI010000003.1"/>
</dbReference>
<keyword evidence="1" id="KW-0732">Signal</keyword>
<gene>
    <name evidence="2" type="ORF">ACFOEN_01415</name>
</gene>
<organism evidence="2 3">
    <name type="scientific">Piscinibacterium candidicorallinum</name>
    <dbReference type="NCBI Taxonomy" id="1793872"/>
    <lineage>
        <taxon>Bacteria</taxon>
        <taxon>Pseudomonadati</taxon>
        <taxon>Pseudomonadota</taxon>
        <taxon>Betaproteobacteria</taxon>
        <taxon>Burkholderiales</taxon>
        <taxon>Piscinibacterium</taxon>
    </lineage>
</organism>